<proteinExistence type="inferred from homology"/>
<keyword evidence="3 4" id="KW-0560">Oxidoreductase</keyword>
<sequence length="274" mass="28357">MTLEHFDHAPIWLLGCGNMAGAMLSRWLDQGLDPASVTVIRPSGAPVAPGVRVLTAVPDEAPPAILMLGVKPQRLGDVAPAVRVAVGQGTLLVSILAGVRIETLSKHFPEAGAILRVMPNTPVAVGKGVLPLITRQETPHILRAAAEKLMAPLGLVEWVADEASFDLITALSGSGPAFLFRFVDALGAAAADLGLPADQAARFALATVEGAALLAASSDEDPGKLADRVASPGGSTRKGLDVLDEEGALRTLLRRTLDAATKRNAEMAAEALRA</sequence>
<evidence type="ECO:0000256" key="7">
    <source>
        <dbReference type="RuleBase" id="RU003903"/>
    </source>
</evidence>
<comment type="subcellular location">
    <subcellularLocation>
        <location evidence="4">Cytoplasm</location>
    </subcellularLocation>
</comment>
<dbReference type="InterPro" id="IPR028939">
    <property type="entry name" value="P5C_Rdtase_cat_N"/>
</dbReference>
<dbReference type="SUPFAM" id="SSF51735">
    <property type="entry name" value="NAD(P)-binding Rossmann-fold domains"/>
    <property type="match status" value="1"/>
</dbReference>
<evidence type="ECO:0000256" key="2">
    <source>
        <dbReference type="ARBA" id="ARBA00022857"/>
    </source>
</evidence>
<comment type="catalytic activity">
    <reaction evidence="4 7">
        <text>L-proline + NADP(+) = (S)-1-pyrroline-5-carboxylate + NADPH + 2 H(+)</text>
        <dbReference type="Rhea" id="RHEA:14109"/>
        <dbReference type="ChEBI" id="CHEBI:15378"/>
        <dbReference type="ChEBI" id="CHEBI:17388"/>
        <dbReference type="ChEBI" id="CHEBI:57783"/>
        <dbReference type="ChEBI" id="CHEBI:58349"/>
        <dbReference type="ChEBI" id="CHEBI:60039"/>
        <dbReference type="EC" id="1.5.1.2"/>
    </reaction>
</comment>
<dbReference type="InterPro" id="IPR008927">
    <property type="entry name" value="6-PGluconate_DH-like_C_sf"/>
</dbReference>
<organism evidence="10 11">
    <name type="scientific">Sphingomonas sanxanigenens</name>
    <dbReference type="NCBI Taxonomy" id="397260"/>
    <lineage>
        <taxon>Bacteria</taxon>
        <taxon>Pseudomonadati</taxon>
        <taxon>Pseudomonadota</taxon>
        <taxon>Alphaproteobacteria</taxon>
        <taxon>Sphingomonadales</taxon>
        <taxon>Sphingomonadaceae</taxon>
        <taxon>Sphingomonas</taxon>
    </lineage>
</organism>
<evidence type="ECO:0000256" key="1">
    <source>
        <dbReference type="ARBA" id="ARBA00005525"/>
    </source>
</evidence>
<comment type="similarity">
    <text evidence="1 4 7">Belongs to the pyrroline-5-carboxylate reductase family.</text>
</comment>
<dbReference type="SUPFAM" id="SSF48179">
    <property type="entry name" value="6-phosphogluconate dehydrogenase C-terminal domain-like"/>
    <property type="match status" value="1"/>
</dbReference>
<evidence type="ECO:0000313" key="10">
    <source>
        <dbReference type="EMBL" id="PZO90811.1"/>
    </source>
</evidence>
<evidence type="ECO:0000256" key="4">
    <source>
        <dbReference type="HAMAP-Rule" id="MF_01925"/>
    </source>
</evidence>
<keyword evidence="4 7" id="KW-0641">Proline biosynthesis</keyword>
<dbReference type="Gene3D" id="1.10.3730.10">
    <property type="entry name" value="ProC C-terminal domain-like"/>
    <property type="match status" value="1"/>
</dbReference>
<feature type="binding site" evidence="6">
    <location>
        <begin position="14"/>
        <end position="19"/>
    </location>
    <ligand>
        <name>NADP(+)</name>
        <dbReference type="ChEBI" id="CHEBI:58349"/>
    </ligand>
</feature>
<dbReference type="Gene3D" id="3.40.50.720">
    <property type="entry name" value="NAD(P)-binding Rossmann-like Domain"/>
    <property type="match status" value="1"/>
</dbReference>
<dbReference type="InterPro" id="IPR000304">
    <property type="entry name" value="Pyrroline-COOH_reductase"/>
</dbReference>
<dbReference type="HAMAP" id="MF_01925">
    <property type="entry name" value="P5C_reductase"/>
    <property type="match status" value="1"/>
</dbReference>
<feature type="domain" description="Pyrroline-5-carboxylate reductase dimerisation" evidence="9">
    <location>
        <begin position="162"/>
        <end position="267"/>
    </location>
</feature>
<dbReference type="Pfam" id="PF03807">
    <property type="entry name" value="F420_oxidored"/>
    <property type="match status" value="1"/>
</dbReference>
<evidence type="ECO:0000256" key="5">
    <source>
        <dbReference type="NCBIfam" id="TIGR00112"/>
    </source>
</evidence>
<dbReference type="PANTHER" id="PTHR11645">
    <property type="entry name" value="PYRROLINE-5-CARBOXYLATE REDUCTASE"/>
    <property type="match status" value="1"/>
</dbReference>
<evidence type="ECO:0000259" key="9">
    <source>
        <dbReference type="Pfam" id="PF14748"/>
    </source>
</evidence>
<dbReference type="GO" id="GO:0055129">
    <property type="term" value="P:L-proline biosynthetic process"/>
    <property type="evidence" value="ECO:0007669"/>
    <property type="project" value="UniProtKB-UniRule"/>
</dbReference>
<dbReference type="UniPathway" id="UPA00098">
    <property type="reaction ID" value="UER00361"/>
</dbReference>
<dbReference type="NCBIfam" id="TIGR00112">
    <property type="entry name" value="proC"/>
    <property type="match status" value="1"/>
</dbReference>
<evidence type="ECO:0000256" key="3">
    <source>
        <dbReference type="ARBA" id="ARBA00023002"/>
    </source>
</evidence>
<comment type="caution">
    <text evidence="10">The sequence shown here is derived from an EMBL/GenBank/DDBJ whole genome shotgun (WGS) entry which is preliminary data.</text>
</comment>
<dbReference type="InterPro" id="IPR053790">
    <property type="entry name" value="P5CR-like_CS"/>
</dbReference>
<dbReference type="InterPro" id="IPR036291">
    <property type="entry name" value="NAD(P)-bd_dom_sf"/>
</dbReference>
<comment type="catalytic activity">
    <reaction evidence="4">
        <text>L-proline + NAD(+) = (S)-1-pyrroline-5-carboxylate + NADH + 2 H(+)</text>
        <dbReference type="Rhea" id="RHEA:14105"/>
        <dbReference type="ChEBI" id="CHEBI:15378"/>
        <dbReference type="ChEBI" id="CHEBI:17388"/>
        <dbReference type="ChEBI" id="CHEBI:57540"/>
        <dbReference type="ChEBI" id="CHEBI:57945"/>
        <dbReference type="ChEBI" id="CHEBI:60039"/>
        <dbReference type="EC" id="1.5.1.2"/>
    </reaction>
</comment>
<comment type="pathway">
    <text evidence="4 7">Amino-acid biosynthesis; L-proline biosynthesis; L-proline from L-glutamate 5-semialdehyde: step 1/1.</text>
</comment>
<dbReference type="PIRSF" id="PIRSF000193">
    <property type="entry name" value="Pyrrol-5-carb_rd"/>
    <property type="match status" value="1"/>
</dbReference>
<dbReference type="PROSITE" id="PS00521">
    <property type="entry name" value="P5CR"/>
    <property type="match status" value="1"/>
</dbReference>
<name>A0A2W5C6U8_9SPHN</name>
<dbReference type="GO" id="GO:0005737">
    <property type="term" value="C:cytoplasm"/>
    <property type="evidence" value="ECO:0007669"/>
    <property type="project" value="UniProtKB-SubCell"/>
</dbReference>
<protein>
    <recommendedName>
        <fullName evidence="4 5">Pyrroline-5-carboxylate reductase</fullName>
        <shortName evidence="4">P5C reductase</shortName>
        <shortName evidence="4">P5CR</shortName>
        <ecNumber evidence="4 5">1.5.1.2</ecNumber>
    </recommendedName>
    <alternativeName>
        <fullName evidence="4">PCA reductase</fullName>
    </alternativeName>
</protein>
<reference evidence="10 11" key="1">
    <citation type="submission" date="2017-08" db="EMBL/GenBank/DDBJ databases">
        <title>Infants hospitalized years apart are colonized by the same room-sourced microbial strains.</title>
        <authorList>
            <person name="Brooks B."/>
            <person name="Olm M.R."/>
            <person name="Firek B.A."/>
            <person name="Baker R."/>
            <person name="Thomas B.C."/>
            <person name="Morowitz M.J."/>
            <person name="Banfield J.F."/>
        </authorList>
    </citation>
    <scope>NUCLEOTIDE SEQUENCE [LARGE SCALE GENOMIC DNA]</scope>
    <source>
        <strain evidence="10">S2_018_000_R2_101</strain>
    </source>
</reference>
<dbReference type="GO" id="GO:0004735">
    <property type="term" value="F:pyrroline-5-carboxylate reductase activity"/>
    <property type="evidence" value="ECO:0007669"/>
    <property type="project" value="UniProtKB-UniRule"/>
</dbReference>
<dbReference type="AlphaFoldDB" id="A0A2W5C6U8"/>
<evidence type="ECO:0000256" key="6">
    <source>
        <dbReference type="PIRSR" id="PIRSR000193-1"/>
    </source>
</evidence>
<gene>
    <name evidence="4" type="primary">proC</name>
    <name evidence="10" type="ORF">DI623_05475</name>
</gene>
<accession>A0A2W5C6U8</accession>
<dbReference type="InterPro" id="IPR029036">
    <property type="entry name" value="P5CR_dimer"/>
</dbReference>
<feature type="domain" description="Pyrroline-5-carboxylate reductase catalytic N-terminal" evidence="8">
    <location>
        <begin position="12"/>
        <end position="98"/>
    </location>
</feature>
<evidence type="ECO:0000259" key="8">
    <source>
        <dbReference type="Pfam" id="PF03807"/>
    </source>
</evidence>
<keyword evidence="2 4" id="KW-0521">NADP</keyword>
<dbReference type="EMBL" id="QFNN01000020">
    <property type="protein sequence ID" value="PZO90811.1"/>
    <property type="molecule type" value="Genomic_DNA"/>
</dbReference>
<keyword evidence="4 7" id="KW-0028">Amino-acid biosynthesis</keyword>
<dbReference type="Pfam" id="PF14748">
    <property type="entry name" value="P5CR_dimer"/>
    <property type="match status" value="1"/>
</dbReference>
<dbReference type="FunFam" id="1.10.3730.10:FF:000001">
    <property type="entry name" value="Pyrroline-5-carboxylate reductase"/>
    <property type="match status" value="1"/>
</dbReference>
<evidence type="ECO:0000313" key="11">
    <source>
        <dbReference type="Proteomes" id="UP000249066"/>
    </source>
</evidence>
<dbReference type="EC" id="1.5.1.2" evidence="4 5"/>
<dbReference type="PANTHER" id="PTHR11645:SF0">
    <property type="entry name" value="PYRROLINE-5-CARBOXYLATE REDUCTASE 3"/>
    <property type="match status" value="1"/>
</dbReference>
<keyword evidence="4" id="KW-0963">Cytoplasm</keyword>
<dbReference type="Proteomes" id="UP000249066">
    <property type="component" value="Unassembled WGS sequence"/>
</dbReference>
<comment type="function">
    <text evidence="4">Catalyzes the reduction of 1-pyrroline-5-carboxylate (PCA) to L-proline.</text>
</comment>